<dbReference type="Pfam" id="PF17827">
    <property type="entry name" value="PrmC_N"/>
    <property type="match status" value="1"/>
</dbReference>
<evidence type="ECO:0000313" key="9">
    <source>
        <dbReference type="Proteomes" id="UP000003936"/>
    </source>
</evidence>
<gene>
    <name evidence="5" type="primary">prmC</name>
    <name evidence="8" type="ORF">A359_02550</name>
</gene>
<dbReference type="InterPro" id="IPR029063">
    <property type="entry name" value="SAM-dependent_MTases_sf"/>
</dbReference>
<dbReference type="OrthoDB" id="9800643at2"/>
<comment type="function">
    <text evidence="5">Methylates the class 1 translation termination release factors RF1/PrfA and RF2/PrfB on the glutamine residue of the universally conserved GGQ motif.</text>
</comment>
<dbReference type="InterPro" id="IPR007848">
    <property type="entry name" value="Small_mtfrase_dom"/>
</dbReference>
<evidence type="ECO:0000256" key="2">
    <source>
        <dbReference type="ARBA" id="ARBA00022679"/>
    </source>
</evidence>
<comment type="catalytic activity">
    <reaction evidence="4 5">
        <text>L-glutaminyl-[peptide chain release factor] + S-adenosyl-L-methionine = N(5)-methyl-L-glutaminyl-[peptide chain release factor] + S-adenosyl-L-homocysteine + H(+)</text>
        <dbReference type="Rhea" id="RHEA:42896"/>
        <dbReference type="Rhea" id="RHEA-COMP:10271"/>
        <dbReference type="Rhea" id="RHEA-COMP:10272"/>
        <dbReference type="ChEBI" id="CHEBI:15378"/>
        <dbReference type="ChEBI" id="CHEBI:30011"/>
        <dbReference type="ChEBI" id="CHEBI:57856"/>
        <dbReference type="ChEBI" id="CHEBI:59789"/>
        <dbReference type="ChEBI" id="CHEBI:61891"/>
        <dbReference type="EC" id="2.1.1.297"/>
    </reaction>
</comment>
<evidence type="ECO:0000256" key="1">
    <source>
        <dbReference type="ARBA" id="ARBA00022603"/>
    </source>
</evidence>
<dbReference type="CDD" id="cd02440">
    <property type="entry name" value="AdoMet_MTases"/>
    <property type="match status" value="1"/>
</dbReference>
<keyword evidence="9" id="KW-1185">Reference proteome</keyword>
<dbReference type="PANTHER" id="PTHR18895:SF74">
    <property type="entry name" value="MTRF1L RELEASE FACTOR GLUTAMINE METHYLTRANSFERASE"/>
    <property type="match status" value="1"/>
</dbReference>
<feature type="binding site" evidence="5">
    <location>
        <position position="185"/>
    </location>
    <ligand>
        <name>S-adenosyl-L-methionine</name>
        <dbReference type="ChEBI" id="CHEBI:59789"/>
    </ligand>
</feature>
<feature type="binding site" evidence="5">
    <location>
        <begin position="119"/>
        <end position="123"/>
    </location>
    <ligand>
        <name>S-adenosyl-L-methionine</name>
        <dbReference type="ChEBI" id="CHEBI:59789"/>
    </ligand>
</feature>
<feature type="binding site" evidence="5">
    <location>
        <position position="142"/>
    </location>
    <ligand>
        <name>S-adenosyl-L-methionine</name>
        <dbReference type="ChEBI" id="CHEBI:59789"/>
    </ligand>
</feature>
<keyword evidence="2 5" id="KW-0808">Transferase</keyword>
<dbReference type="GO" id="GO:0032259">
    <property type="term" value="P:methylation"/>
    <property type="evidence" value="ECO:0007669"/>
    <property type="project" value="UniProtKB-KW"/>
</dbReference>
<feature type="domain" description="Release factor glutamine methyltransferase N-terminal" evidence="7">
    <location>
        <begin position="6"/>
        <end position="75"/>
    </location>
</feature>
<dbReference type="EC" id="2.1.1.297" evidence="5"/>
<keyword evidence="3 5" id="KW-0949">S-adenosyl-L-methionine</keyword>
<dbReference type="HOGENOM" id="CLU_018398_3_1_6"/>
<dbReference type="InterPro" id="IPR019874">
    <property type="entry name" value="RF_methyltr_PrmC"/>
</dbReference>
<dbReference type="PROSITE" id="PS00092">
    <property type="entry name" value="N6_MTASE"/>
    <property type="match status" value="1"/>
</dbReference>
<dbReference type="PATRIC" id="fig|1199245.3.peg.316"/>
<dbReference type="HAMAP" id="MF_02126">
    <property type="entry name" value="RF_methyltr_PrmC"/>
    <property type="match status" value="1"/>
</dbReference>
<name>J3VRQ8_9ENTR</name>
<dbReference type="Pfam" id="PF05175">
    <property type="entry name" value="MTS"/>
    <property type="match status" value="1"/>
</dbReference>
<dbReference type="Gene3D" id="3.40.50.150">
    <property type="entry name" value="Vaccinia Virus protein VP39"/>
    <property type="match status" value="1"/>
</dbReference>
<evidence type="ECO:0000259" key="6">
    <source>
        <dbReference type="Pfam" id="PF05175"/>
    </source>
</evidence>
<dbReference type="Gene3D" id="1.10.8.10">
    <property type="entry name" value="DNA helicase RuvA subunit, C-terminal domain"/>
    <property type="match status" value="1"/>
</dbReference>
<dbReference type="InterPro" id="IPR002052">
    <property type="entry name" value="DNA_methylase_N6_adenine_CS"/>
</dbReference>
<evidence type="ECO:0000256" key="4">
    <source>
        <dbReference type="ARBA" id="ARBA00048391"/>
    </source>
</evidence>
<dbReference type="KEGG" id="sect:A359_02550"/>
<dbReference type="RefSeq" id="WP_014887954.1">
    <property type="nucleotide sequence ID" value="NC_018419.1"/>
</dbReference>
<dbReference type="InterPro" id="IPR004556">
    <property type="entry name" value="HemK-like"/>
</dbReference>
<proteinExistence type="inferred from homology"/>
<dbReference type="NCBIfam" id="TIGR00536">
    <property type="entry name" value="hemK_fam"/>
    <property type="match status" value="1"/>
</dbReference>
<dbReference type="InterPro" id="IPR050320">
    <property type="entry name" value="N5-glutamine_MTase"/>
</dbReference>
<organism evidence="8 9">
    <name type="scientific">secondary endosymbiont of Ctenarytaina eucalypti</name>
    <dbReference type="NCBI Taxonomy" id="1199245"/>
    <lineage>
        <taxon>Bacteria</taxon>
        <taxon>Pseudomonadati</taxon>
        <taxon>Pseudomonadota</taxon>
        <taxon>Gammaproteobacteria</taxon>
        <taxon>Enterobacterales</taxon>
        <taxon>Enterobacteriaceae</taxon>
        <taxon>aphid secondary symbionts</taxon>
    </lineage>
</organism>
<keyword evidence="1 5" id="KW-0489">Methyltransferase</keyword>
<dbReference type="SUPFAM" id="SSF53335">
    <property type="entry name" value="S-adenosyl-L-methionine-dependent methyltransferases"/>
    <property type="match status" value="1"/>
</dbReference>
<dbReference type="PANTHER" id="PTHR18895">
    <property type="entry name" value="HEMK METHYLTRANSFERASE"/>
    <property type="match status" value="1"/>
</dbReference>
<dbReference type="FunFam" id="3.40.50.150:FF:000053">
    <property type="entry name" value="Release factor glutamine methyltransferase"/>
    <property type="match status" value="1"/>
</dbReference>
<dbReference type="Proteomes" id="UP000003936">
    <property type="component" value="Chromosome"/>
</dbReference>
<dbReference type="AlphaFoldDB" id="J3VRQ8"/>
<dbReference type="InterPro" id="IPR040758">
    <property type="entry name" value="PrmC_N"/>
</dbReference>
<feature type="binding site" evidence="5">
    <location>
        <position position="170"/>
    </location>
    <ligand>
        <name>S-adenosyl-L-methionine</name>
        <dbReference type="ChEBI" id="CHEBI:59789"/>
    </ligand>
</feature>
<evidence type="ECO:0000259" key="7">
    <source>
        <dbReference type="Pfam" id="PF17827"/>
    </source>
</evidence>
<accession>J3VRQ8</accession>
<feature type="domain" description="Methyltransferase small" evidence="6">
    <location>
        <begin position="111"/>
        <end position="191"/>
    </location>
</feature>
<dbReference type="NCBIfam" id="TIGR03534">
    <property type="entry name" value="RF_mod_PrmC"/>
    <property type="match status" value="1"/>
</dbReference>
<dbReference type="STRING" id="1199245.A359_02550"/>
<comment type="similarity">
    <text evidence="5">Belongs to the protein N5-glutamine methyltransferase family. PrmC subfamily.</text>
</comment>
<evidence type="ECO:0000313" key="8">
    <source>
        <dbReference type="EMBL" id="AFP84656.1"/>
    </source>
</evidence>
<evidence type="ECO:0000256" key="3">
    <source>
        <dbReference type="ARBA" id="ARBA00022691"/>
    </source>
</evidence>
<dbReference type="GO" id="GO:0102559">
    <property type="term" value="F:peptide chain release factor N(5)-glutamine methyltransferase activity"/>
    <property type="evidence" value="ECO:0007669"/>
    <property type="project" value="UniProtKB-EC"/>
</dbReference>
<dbReference type="EMBL" id="CP003546">
    <property type="protein sequence ID" value="AFP84656.1"/>
    <property type="molecule type" value="Genomic_DNA"/>
</dbReference>
<feature type="binding site" evidence="5">
    <location>
        <begin position="185"/>
        <end position="188"/>
    </location>
    <ligand>
        <name>substrate</name>
    </ligand>
</feature>
<protein>
    <recommendedName>
        <fullName evidence="5">Release factor glutamine methyltransferase</fullName>
        <shortName evidence="5">RF MTase</shortName>
        <ecNumber evidence="5">2.1.1.297</ecNumber>
    </recommendedName>
    <alternativeName>
        <fullName evidence="5">N5-glutamine methyltransferase PrmC</fullName>
    </alternativeName>
    <alternativeName>
        <fullName evidence="5">Protein-(glutamine-N5) MTase PrmC</fullName>
    </alternativeName>
    <alternativeName>
        <fullName evidence="5">Protein-glutamine N-methyltransferase PrmC</fullName>
    </alternativeName>
</protein>
<dbReference type="GO" id="GO:0003676">
    <property type="term" value="F:nucleic acid binding"/>
    <property type="evidence" value="ECO:0007669"/>
    <property type="project" value="InterPro"/>
</dbReference>
<evidence type="ECO:0000256" key="5">
    <source>
        <dbReference type="HAMAP-Rule" id="MF_02126"/>
    </source>
</evidence>
<sequence length="288" mass="31722">MTWQKWMTQAVARLRLALSPCPTRDAEILLLQVTGETRTRLLAFSETPLPDTQHDALEILLTRRERGEPIAYLIGEWDFWSLRLRISTDTLIPRADTECLIQCALDLSLPPCTEVLDLGTGSGAISLALASERPSWRITGVDCSRGAVALARDNAVSLGLDHVQFHESDWFKALTMKRFNLIISNPPYIQADDPHLLQGDARFEPRSALVGGEDGLKDLAEICCGAGQHLLPGGWLLLEHGWSQGVAVRGLLGASGFGRTITLRDYGGNERVSFGQLLPESTRDLKRA</sequence>
<reference evidence="8 9" key="1">
    <citation type="journal article" date="2012" name="Mol. Biol. Evol.">
        <title>Genome reduction and co-evolution between the primary and secondary bacterial symbionts of psyllids.</title>
        <authorList>
            <person name="Sloan D.B."/>
            <person name="Moran N.A."/>
        </authorList>
    </citation>
    <scope>NUCLEOTIDE SEQUENCE [LARGE SCALE GENOMIC DNA]</scope>
    <source>
        <strain evidence="8">Ceuc_S</strain>
    </source>
</reference>